<reference evidence="4" key="1">
    <citation type="journal article" date="2013" name="PLoS ONE">
        <title>Implication of lateral genetic transfer in the emergence of Aeromonas hydrophila isolates of epidemic outbreaks in channel catfish.</title>
        <authorList>
            <person name="Hossain M.J."/>
            <person name="Waldbieser G.C."/>
            <person name="Sun D."/>
            <person name="Capps N.K."/>
            <person name="Hemstreet W.B."/>
            <person name="Carlisle K."/>
            <person name="Griffin M.J."/>
            <person name="Khoo L."/>
            <person name="Goodwin A.E."/>
            <person name="Sonstegard T.S."/>
            <person name="Schroeder S."/>
            <person name="Hayden K."/>
            <person name="Newton J.C."/>
            <person name="Terhune J.S."/>
            <person name="Liles M.R."/>
        </authorList>
    </citation>
    <scope>NUCLEOTIDE SEQUENCE</scope>
    <source>
        <strain evidence="5">AL09-79</strain>
        <strain evidence="9">AL10-121</strain>
        <strain evidence="6">ML09-119</strain>
        <strain evidence="7">ML09-121</strain>
        <strain evidence="8">ML09-122</strain>
        <strain evidence="10">PB10-118</strain>
        <strain evidence="4">TN97-08</strain>
    </source>
</reference>
<feature type="transmembrane region" description="Helical" evidence="1">
    <location>
        <begin position="74"/>
        <end position="100"/>
    </location>
</feature>
<dbReference type="EMBL" id="KC999976">
    <property type="protein sequence ID" value="AID71203.1"/>
    <property type="molecule type" value="Genomic_DNA"/>
</dbReference>
<dbReference type="EMBL" id="KF647893">
    <property type="protein sequence ID" value="AHW40520.1"/>
    <property type="molecule type" value="Genomic_DNA"/>
</dbReference>
<accession>X5CR79</accession>
<dbReference type="Gene3D" id="3.40.50.2000">
    <property type="entry name" value="Glycogen Phosphorylase B"/>
    <property type="match status" value="1"/>
</dbReference>
<dbReference type="GO" id="GO:0016740">
    <property type="term" value="F:transferase activity"/>
    <property type="evidence" value="ECO:0007669"/>
    <property type="project" value="UniProtKB-KW"/>
</dbReference>
<keyword evidence="1" id="KW-0472">Membrane</keyword>
<evidence type="ECO:0000313" key="10">
    <source>
        <dbReference type="EMBL" id="AID71230.1"/>
    </source>
</evidence>
<dbReference type="EMBL" id="KC999972">
    <property type="protein sequence ID" value="AID71095.1"/>
    <property type="molecule type" value="Genomic_DNA"/>
</dbReference>
<dbReference type="EMBL" id="KC999977">
    <property type="protein sequence ID" value="AID71230.1"/>
    <property type="molecule type" value="Genomic_DNA"/>
</dbReference>
<dbReference type="SUPFAM" id="SSF53756">
    <property type="entry name" value="UDP-Glycosyltransferase/glycogen phosphorylase"/>
    <property type="match status" value="1"/>
</dbReference>
<dbReference type="EMBL" id="KF647894">
    <property type="protein sequence ID" value="AHW40547.1"/>
    <property type="molecule type" value="Genomic_DNA"/>
</dbReference>
<dbReference type="Pfam" id="PF13692">
    <property type="entry name" value="Glyco_trans_1_4"/>
    <property type="match status" value="1"/>
</dbReference>
<keyword evidence="1" id="KW-1133">Transmembrane helix</keyword>
<organism evidence="2">
    <name type="scientific">Aeromonas hydrophila</name>
    <dbReference type="NCBI Taxonomy" id="644"/>
    <lineage>
        <taxon>Bacteria</taxon>
        <taxon>Pseudomonadati</taxon>
        <taxon>Pseudomonadota</taxon>
        <taxon>Gammaproteobacteria</taxon>
        <taxon>Aeromonadales</taxon>
        <taxon>Aeromonadaceae</taxon>
        <taxon>Aeromonas</taxon>
    </lineage>
</organism>
<evidence type="ECO:0000313" key="5">
    <source>
        <dbReference type="EMBL" id="AID71095.1"/>
    </source>
</evidence>
<evidence type="ECO:0000313" key="7">
    <source>
        <dbReference type="EMBL" id="AID71149.1"/>
    </source>
</evidence>
<dbReference type="EMBL" id="KC999975">
    <property type="protein sequence ID" value="AID71176.1"/>
    <property type="molecule type" value="Genomic_DNA"/>
</dbReference>
<keyword evidence="2" id="KW-0808">Transferase</keyword>
<evidence type="ECO:0000313" key="8">
    <source>
        <dbReference type="EMBL" id="AID71176.1"/>
    </source>
</evidence>
<dbReference type="EMBL" id="KC999973">
    <property type="protein sequence ID" value="AID71122.1"/>
    <property type="molecule type" value="Genomic_DNA"/>
</dbReference>
<dbReference type="RefSeq" id="WP_080644417.1">
    <property type="nucleotide sequence ID" value="NZ_CP013178.1"/>
</dbReference>
<evidence type="ECO:0000313" key="2">
    <source>
        <dbReference type="EMBL" id="AHW40520.1"/>
    </source>
</evidence>
<evidence type="ECO:0000256" key="1">
    <source>
        <dbReference type="SAM" id="Phobius"/>
    </source>
</evidence>
<evidence type="ECO:0000313" key="9">
    <source>
        <dbReference type="EMBL" id="AID71203.1"/>
    </source>
</evidence>
<evidence type="ECO:0000313" key="6">
    <source>
        <dbReference type="EMBL" id="AID71122.1"/>
    </source>
</evidence>
<dbReference type="AlphaFoldDB" id="X5CR79"/>
<dbReference type="EMBL" id="KC999974">
    <property type="protein sequence ID" value="AID71149.1"/>
    <property type="molecule type" value="Genomic_DNA"/>
</dbReference>
<proteinExistence type="predicted"/>
<keyword evidence="1" id="KW-0812">Transmembrane</keyword>
<reference evidence="2" key="2">
    <citation type="submission" date="2013-09" db="EMBL/GenBank/DDBJ databases">
        <title>Evidence that invasive carp have introduced virulent Aeromonas hydrophila to farmed catfish in the United States.</title>
        <authorList>
            <person name="Hossain M.J."/>
            <person name="Sun D."/>
            <person name="McGarey D."/>
            <person name="Wrenn S.E."/>
            <person name="Alexander L.M."/>
            <person name="Elena M."/>
            <person name="Terhune J.S."/>
            <person name="Liles M.R."/>
        </authorList>
    </citation>
    <scope>NUCLEOTIDE SEQUENCE</scope>
    <source>
        <strain evidence="2">S04-690</strain>
        <strain evidence="3">ZC1</strain>
    </source>
</reference>
<evidence type="ECO:0000313" key="3">
    <source>
        <dbReference type="EMBL" id="AHW40547.1"/>
    </source>
</evidence>
<name>X5CR79_AERHY</name>
<gene>
    <name evidence="2" type="primary">wbxI</name>
</gene>
<evidence type="ECO:0000313" key="4">
    <source>
        <dbReference type="EMBL" id="AID70992.1"/>
    </source>
</evidence>
<protein>
    <submittedName>
        <fullName evidence="2">Glycosyl transferase group 1</fullName>
    </submittedName>
    <submittedName>
        <fullName evidence="4">Glycosyl transferase, group 1 family protein</fullName>
    </submittedName>
</protein>
<sequence length="393" mass="44547">MKSCVIVSNAVSDKLRNEREISSDSPAATRKVFMWANTIKSRRVRSYILSLGRGKGNGSLQFYKAKVERKDGVAIIYLPFCHISVVSEFITLFALPYFIWKLWKRNKSSFIYYNRMPAYIFGVIFGYYLGAKQFIDLEDGEVDDGRRSIKRKLERAIPFLFDKCCHHGAFLACSALSIYTKVRPVKNYYGVIDEHLESSKFFCAKNKVYVLLSGTLIADTGANRLISAIHKMRENYDDWMDSLEFSICGMGDSICDFRELESSSQAPAVRVYGRLNNVEYSKLLATSDIGLSLKPVGGIYADTTFPSKVVEYSSNKLLVIATDISDVKSVLGQDGACYLKGNDADELINCLKRLMDNRELIDTIAMNGTLSLREKMGKTSVRREMERFIFGEY</sequence>
<feature type="transmembrane region" description="Helical" evidence="1">
    <location>
        <begin position="112"/>
        <end position="130"/>
    </location>
</feature>
<dbReference type="EMBL" id="KC999968">
    <property type="protein sequence ID" value="AID70992.1"/>
    <property type="molecule type" value="Genomic_DNA"/>
</dbReference>